<reference evidence="1" key="1">
    <citation type="submission" date="2018-02" db="EMBL/GenBank/DDBJ databases">
        <title>Rhizophora mucronata_Transcriptome.</title>
        <authorList>
            <person name="Meera S.P."/>
            <person name="Sreeshan A."/>
            <person name="Augustine A."/>
        </authorList>
    </citation>
    <scope>NUCLEOTIDE SEQUENCE</scope>
    <source>
        <tissue evidence="1">Leaf</tissue>
    </source>
</reference>
<accession>A0A2P2MHM8</accession>
<evidence type="ECO:0000313" key="1">
    <source>
        <dbReference type="EMBL" id="MBX29692.1"/>
    </source>
</evidence>
<dbReference type="AlphaFoldDB" id="A0A2P2MHM8"/>
<dbReference type="EMBL" id="GGEC01049208">
    <property type="protein sequence ID" value="MBX29692.1"/>
    <property type="molecule type" value="Transcribed_RNA"/>
</dbReference>
<proteinExistence type="predicted"/>
<name>A0A2P2MHM8_RHIMU</name>
<organism evidence="1">
    <name type="scientific">Rhizophora mucronata</name>
    <name type="common">Asiatic mangrove</name>
    <dbReference type="NCBI Taxonomy" id="61149"/>
    <lineage>
        <taxon>Eukaryota</taxon>
        <taxon>Viridiplantae</taxon>
        <taxon>Streptophyta</taxon>
        <taxon>Embryophyta</taxon>
        <taxon>Tracheophyta</taxon>
        <taxon>Spermatophyta</taxon>
        <taxon>Magnoliopsida</taxon>
        <taxon>eudicotyledons</taxon>
        <taxon>Gunneridae</taxon>
        <taxon>Pentapetalae</taxon>
        <taxon>rosids</taxon>
        <taxon>fabids</taxon>
        <taxon>Malpighiales</taxon>
        <taxon>Rhizophoraceae</taxon>
        <taxon>Rhizophora</taxon>
    </lineage>
</organism>
<protein>
    <submittedName>
        <fullName evidence="1">FerredoxinNADP reductase leaf isozymeic</fullName>
    </submittedName>
</protein>
<sequence>MPNMLSSGETSIETLIKHYYLFKCDSFWGDDGSSRGKRSGLGGGKGDCSCYCRGHGCECCCTEQARERKREE</sequence>